<dbReference type="GO" id="GO:0015631">
    <property type="term" value="F:tubulin binding"/>
    <property type="evidence" value="ECO:0007669"/>
    <property type="project" value="TreeGrafter"/>
</dbReference>
<dbReference type="EMBL" id="OV651815">
    <property type="protein sequence ID" value="CAH1108885.1"/>
    <property type="molecule type" value="Genomic_DNA"/>
</dbReference>
<keyword evidence="5" id="KW-1185">Reference proteome</keyword>
<keyword evidence="3" id="KW-0067">ATP-binding</keyword>
<keyword evidence="2" id="KW-0547">Nucleotide-binding</keyword>
<dbReference type="SUPFAM" id="SSF56059">
    <property type="entry name" value="Glutathione synthetase ATP-binding domain-like"/>
    <property type="match status" value="1"/>
</dbReference>
<dbReference type="Pfam" id="PF03133">
    <property type="entry name" value="TTL"/>
    <property type="match status" value="1"/>
</dbReference>
<protein>
    <recommendedName>
        <fullName evidence="6">Tubulin polyglutamylase TTLL2</fullName>
    </recommendedName>
</protein>
<dbReference type="GO" id="GO:0070740">
    <property type="term" value="F:tubulin-glutamic acid ligase activity"/>
    <property type="evidence" value="ECO:0007669"/>
    <property type="project" value="TreeGrafter"/>
</dbReference>
<evidence type="ECO:0008006" key="6">
    <source>
        <dbReference type="Google" id="ProtNLM"/>
    </source>
</evidence>
<accession>A0A9P0CYX6</accession>
<dbReference type="PANTHER" id="PTHR12241:SF118">
    <property type="entry name" value="TUBULIN POLYGLUTAMYLASE TTLL2-RELATED"/>
    <property type="match status" value="1"/>
</dbReference>
<evidence type="ECO:0000256" key="3">
    <source>
        <dbReference type="ARBA" id="ARBA00022840"/>
    </source>
</evidence>
<dbReference type="Gene3D" id="3.30.470.20">
    <property type="entry name" value="ATP-grasp fold, B domain"/>
    <property type="match status" value="1"/>
</dbReference>
<evidence type="ECO:0000256" key="2">
    <source>
        <dbReference type="ARBA" id="ARBA00022741"/>
    </source>
</evidence>
<reference evidence="4" key="1">
    <citation type="submission" date="2022-01" db="EMBL/GenBank/DDBJ databases">
        <authorList>
            <person name="King R."/>
        </authorList>
    </citation>
    <scope>NUCLEOTIDE SEQUENCE</scope>
</reference>
<dbReference type="OrthoDB" id="277439at2759"/>
<dbReference type="PROSITE" id="PS51221">
    <property type="entry name" value="TTL"/>
    <property type="match status" value="1"/>
</dbReference>
<dbReference type="GO" id="GO:0036064">
    <property type="term" value="C:ciliary basal body"/>
    <property type="evidence" value="ECO:0007669"/>
    <property type="project" value="TreeGrafter"/>
</dbReference>
<proteinExistence type="predicted"/>
<name>A0A9P0CYX6_9CUCU</name>
<dbReference type="Proteomes" id="UP001153636">
    <property type="component" value="Chromosome 3"/>
</dbReference>
<dbReference type="AlphaFoldDB" id="A0A9P0CYX6"/>
<dbReference type="GO" id="GO:0005524">
    <property type="term" value="F:ATP binding"/>
    <property type="evidence" value="ECO:0007669"/>
    <property type="project" value="UniProtKB-KW"/>
</dbReference>
<dbReference type="GO" id="GO:0000226">
    <property type="term" value="P:microtubule cytoskeleton organization"/>
    <property type="evidence" value="ECO:0007669"/>
    <property type="project" value="TreeGrafter"/>
</dbReference>
<evidence type="ECO:0000256" key="1">
    <source>
        <dbReference type="ARBA" id="ARBA00022598"/>
    </source>
</evidence>
<keyword evidence="1" id="KW-0436">Ligase</keyword>
<evidence type="ECO:0000313" key="5">
    <source>
        <dbReference type="Proteomes" id="UP001153636"/>
    </source>
</evidence>
<gene>
    <name evidence="4" type="ORF">PSYICH_LOCUS8598</name>
</gene>
<dbReference type="InterPro" id="IPR004344">
    <property type="entry name" value="TTL/TTLL_fam"/>
</dbReference>
<sequence length="546" mass="63008">MFEECFGNGPFVFRINENGSGPQLLTQVCLERGWREYTGDCENWNLWWRTSGFPVSHHRSLYAWQYLNHIPKGSSICRKDNLVRYLRCMKKVYGSIYDFSPHGYNLPLEYTKLAAECSRGRPHSGKEDTKHFEDKPIWICKPVAQSQGRGIFLFRKLSELNYDTNTIVQRYIEKPLLIGGYKFDLRLYVCIPSYHPVTIYIYREGLARFGTDKFSLNDLRNPFRHLTNSSINKLGPGYTEMKDRVGSGCKWNLRQLRRYFQQAGILDWLLWQRITSLVILTVLSHVSQIPPTVNCFEFFGFDVLIDSALRPWLLEVNLSPALSNDCDADRLVKKPMLHDMFDLLGLPLYNTGLSVFDILSEETVDNKEDQENRNIALKNTISVVNAAGRWRRKQKKMSAIYSRANSAIRVRNRATSANYQKTYITLPKVHVDVRPVASPIHGGTTKASCDDCRKSEAKPWGNGRDWNYPKPREGGWVRIWPFSLEVPTKNNSMNNGQIKTMVNKVIKFTKKAKELAKRHPLASECQLSEFLQADNEMTGDIWIPPV</sequence>
<evidence type="ECO:0000313" key="4">
    <source>
        <dbReference type="EMBL" id="CAH1108885.1"/>
    </source>
</evidence>
<dbReference type="PANTHER" id="PTHR12241">
    <property type="entry name" value="TUBULIN POLYGLUTAMYLASE"/>
    <property type="match status" value="1"/>
</dbReference>
<organism evidence="4 5">
    <name type="scientific">Psylliodes chrysocephalus</name>
    <dbReference type="NCBI Taxonomy" id="3402493"/>
    <lineage>
        <taxon>Eukaryota</taxon>
        <taxon>Metazoa</taxon>
        <taxon>Ecdysozoa</taxon>
        <taxon>Arthropoda</taxon>
        <taxon>Hexapoda</taxon>
        <taxon>Insecta</taxon>
        <taxon>Pterygota</taxon>
        <taxon>Neoptera</taxon>
        <taxon>Endopterygota</taxon>
        <taxon>Coleoptera</taxon>
        <taxon>Polyphaga</taxon>
        <taxon>Cucujiformia</taxon>
        <taxon>Chrysomeloidea</taxon>
        <taxon>Chrysomelidae</taxon>
        <taxon>Galerucinae</taxon>
        <taxon>Alticini</taxon>
        <taxon>Psylliodes</taxon>
    </lineage>
</organism>